<proteinExistence type="predicted"/>
<dbReference type="InParanoid" id="A0A369K372"/>
<reference evidence="1" key="1">
    <citation type="submission" date="2018-04" db="EMBL/GenBank/DDBJ databases">
        <title>Whole genome sequencing of Hypsizygus marmoreus.</title>
        <authorList>
            <person name="Choi I.-G."/>
            <person name="Min B."/>
            <person name="Kim J.-G."/>
            <person name="Kim S."/>
            <person name="Oh Y.-L."/>
            <person name="Kong W.-S."/>
            <person name="Park H."/>
            <person name="Jeong J."/>
            <person name="Song E.-S."/>
        </authorList>
    </citation>
    <scope>NUCLEOTIDE SEQUENCE [LARGE SCALE GENOMIC DNA]</scope>
    <source>
        <strain evidence="1">51987-8</strain>
    </source>
</reference>
<dbReference type="Proteomes" id="UP000076154">
    <property type="component" value="Unassembled WGS sequence"/>
</dbReference>
<organism evidence="1 2">
    <name type="scientific">Hypsizygus marmoreus</name>
    <name type="common">White beech mushroom</name>
    <name type="synonym">Agaricus marmoreus</name>
    <dbReference type="NCBI Taxonomy" id="39966"/>
    <lineage>
        <taxon>Eukaryota</taxon>
        <taxon>Fungi</taxon>
        <taxon>Dikarya</taxon>
        <taxon>Basidiomycota</taxon>
        <taxon>Agaricomycotina</taxon>
        <taxon>Agaricomycetes</taxon>
        <taxon>Agaricomycetidae</taxon>
        <taxon>Agaricales</taxon>
        <taxon>Tricholomatineae</taxon>
        <taxon>Lyophyllaceae</taxon>
        <taxon>Hypsizygus</taxon>
    </lineage>
</organism>
<dbReference type="AlphaFoldDB" id="A0A369K372"/>
<protein>
    <submittedName>
        <fullName evidence="1">Uncharacterized protein</fullName>
    </submittedName>
</protein>
<accession>A0A369K372</accession>
<dbReference type="OrthoDB" id="2990181at2759"/>
<evidence type="ECO:0000313" key="1">
    <source>
        <dbReference type="EMBL" id="RDB27075.1"/>
    </source>
</evidence>
<gene>
    <name evidence="1" type="ORF">Hypma_004984</name>
</gene>
<comment type="caution">
    <text evidence="1">The sequence shown here is derived from an EMBL/GenBank/DDBJ whole genome shotgun (WGS) entry which is preliminary data.</text>
</comment>
<name>A0A369K372_HYPMA</name>
<keyword evidence="2" id="KW-1185">Reference proteome</keyword>
<dbReference type="EMBL" id="LUEZ02000021">
    <property type="protein sequence ID" value="RDB27075.1"/>
    <property type="molecule type" value="Genomic_DNA"/>
</dbReference>
<sequence>MSPQLLLLELPVDVLLAIFDEIDDESILPLLKVARIPRTIGIITVITRYRSRFTFEDHISLSSSSHSILHANLLSIRSLTCRLPRLSQSGYSEERITPVLRSTIAALPNLLEAHIQYDAPINGQRDPHIDPSSFFKNFQIFNAVLGHAKSPPNVIMIDTHGSALAKFDWISRRRRTYGHIPVFQIDASSDSVSIELKVLAIVVSILFLIPPWFIIDRIYGFFRDPFVWKDQARRLRRDLQNARTPRSVQIIPLHSLNLPSGWAHRHSLNNWTLIIFDRATAAQLNITCRSYRAPFAREHLLLALHYPVLTNLHVADGVRLPISALLDFLARHPTVRMVRLQHTSISLPASATASSTCPRMHIEILHAPLDIFAYLLPYIDTRSLRTAGIGCIAKPHRGAGSIPFDCGQFEYVLRVFATEEWTVRTLELWLPGRRAMEKWLDSATREDRNGERPERRLVHVRDIFVGADNVRVEPFHPNVRKLLDKWLSLFPGLAEHEAAV</sequence>
<evidence type="ECO:0000313" key="2">
    <source>
        <dbReference type="Proteomes" id="UP000076154"/>
    </source>
</evidence>